<reference evidence="1" key="1">
    <citation type="submission" date="2022-12" db="EMBL/GenBank/DDBJ databases">
        <authorList>
            <person name="Petersen C."/>
        </authorList>
    </citation>
    <scope>NUCLEOTIDE SEQUENCE</scope>
    <source>
        <strain evidence="1">IBT 21472</strain>
    </source>
</reference>
<dbReference type="EMBL" id="JAPZBO010000002">
    <property type="protein sequence ID" value="KAJ5324396.1"/>
    <property type="molecule type" value="Genomic_DNA"/>
</dbReference>
<dbReference type="OrthoDB" id="4772757at2759"/>
<sequence>MWGNPELVDFTRDRGLGPDFSHEVIIKNGDTYFLNAVGLAIRFRPLEILNPLITRWTPPSIFTPLDHVYKIHVLLVPRFETPVDPLPQLSKQRYDAQHQNVDPLKREEVEVNKAMEKRPVPTSSTAPRSRPYWIKERESSTAATVSDAPPLDLEIKLAGHPGVGGANRLEDDREDTGYWIME</sequence>
<name>A0A9W9Q8T4_9EURO</name>
<keyword evidence="2" id="KW-1185">Reference proteome</keyword>
<comment type="caution">
    <text evidence="1">The sequence shown here is derived from an EMBL/GenBank/DDBJ whole genome shotgun (WGS) entry which is preliminary data.</text>
</comment>
<evidence type="ECO:0000313" key="1">
    <source>
        <dbReference type="EMBL" id="KAJ5324396.1"/>
    </source>
</evidence>
<organism evidence="1 2">
    <name type="scientific">Penicillium atrosanguineum</name>
    <dbReference type="NCBI Taxonomy" id="1132637"/>
    <lineage>
        <taxon>Eukaryota</taxon>
        <taxon>Fungi</taxon>
        <taxon>Dikarya</taxon>
        <taxon>Ascomycota</taxon>
        <taxon>Pezizomycotina</taxon>
        <taxon>Eurotiomycetes</taxon>
        <taxon>Eurotiomycetidae</taxon>
        <taxon>Eurotiales</taxon>
        <taxon>Aspergillaceae</taxon>
        <taxon>Penicillium</taxon>
    </lineage>
</organism>
<protein>
    <submittedName>
        <fullName evidence="1">Uncharacterized protein</fullName>
    </submittedName>
</protein>
<dbReference type="Proteomes" id="UP001147746">
    <property type="component" value="Unassembled WGS sequence"/>
</dbReference>
<gene>
    <name evidence="1" type="ORF">N7476_002996</name>
</gene>
<proteinExistence type="predicted"/>
<evidence type="ECO:0000313" key="2">
    <source>
        <dbReference type="Proteomes" id="UP001147746"/>
    </source>
</evidence>
<dbReference type="AlphaFoldDB" id="A0A9W9Q8T4"/>
<reference evidence="1" key="2">
    <citation type="journal article" date="2023" name="IMA Fungus">
        <title>Comparative genomic study of the Penicillium genus elucidates a diverse pangenome and 15 lateral gene transfer events.</title>
        <authorList>
            <person name="Petersen C."/>
            <person name="Sorensen T."/>
            <person name="Nielsen M.R."/>
            <person name="Sondergaard T.E."/>
            <person name="Sorensen J.L."/>
            <person name="Fitzpatrick D.A."/>
            <person name="Frisvad J.C."/>
            <person name="Nielsen K.L."/>
        </authorList>
    </citation>
    <scope>NUCLEOTIDE SEQUENCE</scope>
    <source>
        <strain evidence="1">IBT 21472</strain>
    </source>
</reference>
<accession>A0A9W9Q8T4</accession>